<accession>A0A5B8Z9J9</accession>
<dbReference type="PROSITE" id="PS00211">
    <property type="entry name" value="ABC_TRANSPORTER_1"/>
    <property type="match status" value="1"/>
</dbReference>
<dbReference type="InterPro" id="IPR025302">
    <property type="entry name" value="DrrA1/2-like_C"/>
</dbReference>
<dbReference type="Pfam" id="PF00005">
    <property type="entry name" value="ABC_tran"/>
    <property type="match status" value="1"/>
</dbReference>
<evidence type="ECO:0000313" key="7">
    <source>
        <dbReference type="Proteomes" id="UP000321555"/>
    </source>
</evidence>
<dbReference type="PROSITE" id="PS50893">
    <property type="entry name" value="ABC_TRANSPORTER_2"/>
    <property type="match status" value="1"/>
</dbReference>
<dbReference type="PANTHER" id="PTHR43335">
    <property type="entry name" value="ABC TRANSPORTER, ATP-BINDING PROTEIN"/>
    <property type="match status" value="1"/>
</dbReference>
<dbReference type="KEGG" id="bda:FSZ17_14040"/>
<gene>
    <name evidence="6" type="ORF">FSZ17_14040</name>
</gene>
<evidence type="ECO:0000256" key="4">
    <source>
        <dbReference type="ARBA" id="ARBA00022840"/>
    </source>
</evidence>
<dbReference type="OrthoDB" id="9804819at2"/>
<dbReference type="Gene3D" id="3.40.50.300">
    <property type="entry name" value="P-loop containing nucleotide triphosphate hydrolases"/>
    <property type="match status" value="1"/>
</dbReference>
<evidence type="ECO:0000313" key="6">
    <source>
        <dbReference type="EMBL" id="QED48269.1"/>
    </source>
</evidence>
<dbReference type="Proteomes" id="UP000321555">
    <property type="component" value="Chromosome"/>
</dbReference>
<keyword evidence="2" id="KW-0813">Transport</keyword>
<dbReference type="SUPFAM" id="SSF52540">
    <property type="entry name" value="P-loop containing nucleoside triphosphate hydrolases"/>
    <property type="match status" value="1"/>
</dbReference>
<sequence>MSVVVTVSGLRKSFQDHDVIKGLEFALTKGKCIALLGANGAGKTTTLQMLSGLMRQSAGSIAFDGVQKGEDFRKLIGYLPQHPVFYEWMSGREFLEYTGMLAGLSKKESKERAEELLEMVGISDAKNRRIGKYSGGMKQRLGIAQAIIHRPKLVMLDEPVSALDPFGRREVLELMERMKKETTILFSTHILNDAEEVCDDILFLHKGEIVESGSMKDLRDKYQQSKIDLVFRGESEQYVEKLSSLAVIQSISVHENKISLFVQNVDDAKQVFLREITDRNWPLLKFEISKTSLEDVFMKVVEK</sequence>
<feature type="domain" description="ABC transporter" evidence="5">
    <location>
        <begin position="5"/>
        <end position="231"/>
    </location>
</feature>
<dbReference type="InterPro" id="IPR027417">
    <property type="entry name" value="P-loop_NTPase"/>
</dbReference>
<dbReference type="InterPro" id="IPR017871">
    <property type="entry name" value="ABC_transporter-like_CS"/>
</dbReference>
<evidence type="ECO:0000256" key="1">
    <source>
        <dbReference type="ARBA" id="ARBA00005417"/>
    </source>
</evidence>
<evidence type="ECO:0000256" key="3">
    <source>
        <dbReference type="ARBA" id="ARBA00022741"/>
    </source>
</evidence>
<dbReference type="GO" id="GO:0016887">
    <property type="term" value="F:ATP hydrolysis activity"/>
    <property type="evidence" value="ECO:0007669"/>
    <property type="project" value="InterPro"/>
</dbReference>
<dbReference type="InterPro" id="IPR003593">
    <property type="entry name" value="AAA+_ATPase"/>
</dbReference>
<dbReference type="STRING" id="1742359.GCA_001439625_01880"/>
<evidence type="ECO:0000259" key="5">
    <source>
        <dbReference type="PROSITE" id="PS50893"/>
    </source>
</evidence>
<dbReference type="PANTHER" id="PTHR43335:SF11">
    <property type="entry name" value="ABC TRANSPORTER RELATED"/>
    <property type="match status" value="1"/>
</dbReference>
<dbReference type="GO" id="GO:0005524">
    <property type="term" value="F:ATP binding"/>
    <property type="evidence" value="ECO:0007669"/>
    <property type="project" value="UniProtKB-KW"/>
</dbReference>
<comment type="similarity">
    <text evidence="1">Belongs to the ABC transporter superfamily.</text>
</comment>
<dbReference type="CDD" id="cd03230">
    <property type="entry name" value="ABC_DR_subfamily_A"/>
    <property type="match status" value="1"/>
</dbReference>
<dbReference type="Pfam" id="PF13732">
    <property type="entry name" value="DrrA1-3_C"/>
    <property type="match status" value="1"/>
</dbReference>
<name>A0A5B8Z9J9_CYTDA</name>
<dbReference type="InterPro" id="IPR003439">
    <property type="entry name" value="ABC_transporter-like_ATP-bd"/>
</dbReference>
<protein>
    <submittedName>
        <fullName evidence="6">ABC transporter ATP-binding protein</fullName>
    </submittedName>
</protein>
<dbReference type="EMBL" id="CP042593">
    <property type="protein sequence ID" value="QED48269.1"/>
    <property type="molecule type" value="Genomic_DNA"/>
</dbReference>
<dbReference type="AlphaFoldDB" id="A0A5B8Z9J9"/>
<dbReference type="SMART" id="SM00382">
    <property type="entry name" value="AAA"/>
    <property type="match status" value="1"/>
</dbReference>
<proteinExistence type="inferred from homology"/>
<keyword evidence="3" id="KW-0547">Nucleotide-binding</keyword>
<reference evidence="7" key="1">
    <citation type="submission" date="2019-08" db="EMBL/GenBank/DDBJ databases">
        <authorList>
            <person name="Zheng X."/>
        </authorList>
    </citation>
    <scope>NUCLEOTIDE SEQUENCE [LARGE SCALE GENOMIC DNA]</scope>
    <source>
        <strain evidence="7">FJAT-25496</strain>
    </source>
</reference>
<keyword evidence="7" id="KW-1185">Reference proteome</keyword>
<evidence type="ECO:0000256" key="2">
    <source>
        <dbReference type="ARBA" id="ARBA00022448"/>
    </source>
</evidence>
<keyword evidence="4 6" id="KW-0067">ATP-binding</keyword>
<dbReference type="RefSeq" id="WP_057771090.1">
    <property type="nucleotide sequence ID" value="NZ_CP042593.1"/>
</dbReference>
<organism evidence="6 7">
    <name type="scientific">Cytobacillus dafuensis</name>
    <name type="common">Bacillus dafuensis</name>
    <dbReference type="NCBI Taxonomy" id="1742359"/>
    <lineage>
        <taxon>Bacteria</taxon>
        <taxon>Bacillati</taxon>
        <taxon>Bacillota</taxon>
        <taxon>Bacilli</taxon>
        <taxon>Bacillales</taxon>
        <taxon>Bacillaceae</taxon>
        <taxon>Cytobacillus</taxon>
    </lineage>
</organism>